<proteinExistence type="predicted"/>
<dbReference type="Pfam" id="PF13304">
    <property type="entry name" value="AAA_21"/>
    <property type="match status" value="1"/>
</dbReference>
<accession>A0A934K8L6</accession>
<dbReference type="Proteomes" id="UP000612893">
    <property type="component" value="Unassembled WGS sequence"/>
</dbReference>
<dbReference type="GO" id="GO:0016887">
    <property type="term" value="F:ATP hydrolysis activity"/>
    <property type="evidence" value="ECO:0007669"/>
    <property type="project" value="InterPro"/>
</dbReference>
<dbReference type="GO" id="GO:0005524">
    <property type="term" value="F:ATP binding"/>
    <property type="evidence" value="ECO:0007669"/>
    <property type="project" value="InterPro"/>
</dbReference>
<dbReference type="RefSeq" id="WP_338201795.1">
    <property type="nucleotide sequence ID" value="NZ_JAEKNR010000118.1"/>
</dbReference>
<dbReference type="SUPFAM" id="SSF52540">
    <property type="entry name" value="P-loop containing nucleoside triphosphate hydrolases"/>
    <property type="match status" value="1"/>
</dbReference>
<evidence type="ECO:0000313" key="3">
    <source>
        <dbReference type="Proteomes" id="UP000612893"/>
    </source>
</evidence>
<dbReference type="InterPro" id="IPR027417">
    <property type="entry name" value="P-loop_NTPase"/>
</dbReference>
<name>A0A934K8L6_9BACT</name>
<dbReference type="EMBL" id="JAEKNR010000118">
    <property type="protein sequence ID" value="MBJ7598633.1"/>
    <property type="molecule type" value="Genomic_DNA"/>
</dbReference>
<feature type="domain" description="ATPase AAA-type core" evidence="1">
    <location>
        <begin position="873"/>
        <end position="945"/>
    </location>
</feature>
<keyword evidence="3" id="KW-1185">Reference proteome</keyword>
<evidence type="ECO:0000313" key="2">
    <source>
        <dbReference type="EMBL" id="MBJ7598633.1"/>
    </source>
</evidence>
<dbReference type="InterPro" id="IPR054787">
    <property type="entry name" value="TrlF_ATPase"/>
</dbReference>
<dbReference type="InterPro" id="IPR003959">
    <property type="entry name" value="ATPase_AAA_core"/>
</dbReference>
<dbReference type="AlphaFoldDB" id="A0A934K8L6"/>
<comment type="caution">
    <text evidence="2">The sequence shown here is derived from an EMBL/GenBank/DDBJ whole genome shotgun (WGS) entry which is preliminary data.</text>
</comment>
<organism evidence="2 3">
    <name type="scientific">Candidatus Nephthysia bennettiae</name>
    <dbReference type="NCBI Taxonomy" id="3127016"/>
    <lineage>
        <taxon>Bacteria</taxon>
        <taxon>Bacillati</taxon>
        <taxon>Candidatus Dormiibacterota</taxon>
        <taxon>Candidatus Dormibacteria</taxon>
        <taxon>Candidatus Dormibacterales</taxon>
        <taxon>Candidatus Dormibacteraceae</taxon>
        <taxon>Candidatus Nephthysia</taxon>
    </lineage>
</organism>
<dbReference type="NCBIfam" id="NF045780">
    <property type="entry name" value="TrlF_fam_ATP"/>
    <property type="match status" value="1"/>
</dbReference>
<sequence>MLASAGNARNRRGSTWHRWDPHIHAPGTILNDQYGPGSWSPYISAILASDPPIRALGVTDYYSFGSYLRVRDAWRQGHLPHVELVFPNIELRFALGTARGKAINVHLLVSPEDSEHVEHAQRLLSQLTFVAYDDTFGCEPRDLMRLGRAHNPAAGSDVEALRIGTEQFKVDPRQIREFHNDSSWMRDNVLIAIAASGTDGTSGLQQDSSMAVLRGELERLSNIVFSGQPNDREFWLGRGKTSIEELHRRRGGPKPCLHGSDAHRLDRVGRPDADRRCWLKGDVTFETLRQAVIEPEERIFIGEGPPIVAKRSYVIDQVSLVDAPWATVPTIPLNSGLIAIIGARGSGKTALADVVAAGAQAMGGHISPRSFLARAGRLLGGSTAVVRWEDQDETRASLERTIHGDRDEWPRVQYLSQQFVETLCSAEGMTDELLEEVERVVFEAHPPEDRLGATDFQALLSLRAMRSRSKRARHQESLAQATAELTTEREWLDRGPTLQRQRRDLVTTIGRDKADRAGLIKPGSQDRANAYNSLTAVAETIRGQVNARKRQHGALLALQDAIADARTRRASSDLAQLRADYRDAALTEDQWQAFRMDYKADVDALLRQTVGEVMLTVRRLEGQPPDPMPDPVPETSYLPENTDPATLPLRLLDKEISRLRALIGIDTARAQALRRLSEKIAREEAALAALDADLLKANGARERIGQIGAERNHDYEVVFEALIEEQAELEALYAPMRSRLEGEAGALGKLSFAVRRSADVGAWASRGEELLDLRKVGPFKGRGSLEHIAESRLTVAWETGDAAEVADAMRLFVEEYGVRMFDQAPVDRPRTSGGSLTPPEQSQLEEFRGWQSTMSAWLYSTDHLRISYDVQYDGVAIEQLSPGTRGIVLLLLYLALDHNDDRPLIIDQPEENLDPKSVNDELVERFRRGRRRRQIVIVTHNANLVVNTDVDQVIVAASGPHISGRLPDISYMSGGLENPDIRKEVCEILEGGEAAFRERARRLRLRLT</sequence>
<protein>
    <submittedName>
        <fullName evidence="2">AAA family ATPase</fullName>
    </submittedName>
</protein>
<reference evidence="2" key="1">
    <citation type="submission" date="2020-10" db="EMBL/GenBank/DDBJ databases">
        <title>Ca. Dormibacterota MAGs.</title>
        <authorList>
            <person name="Montgomery K."/>
        </authorList>
    </citation>
    <scope>NUCLEOTIDE SEQUENCE [LARGE SCALE GENOMIC DNA]</scope>
    <source>
        <strain evidence="2">SC8812_S17_10</strain>
    </source>
</reference>
<dbReference type="Gene3D" id="3.40.50.300">
    <property type="entry name" value="P-loop containing nucleotide triphosphate hydrolases"/>
    <property type="match status" value="1"/>
</dbReference>
<gene>
    <name evidence="2" type="ORF">JF922_11185</name>
</gene>
<evidence type="ECO:0000259" key="1">
    <source>
        <dbReference type="Pfam" id="PF13304"/>
    </source>
</evidence>